<dbReference type="Pfam" id="PF13242">
    <property type="entry name" value="Hydrolase_like"/>
    <property type="match status" value="1"/>
</dbReference>
<keyword evidence="2" id="KW-1185">Reference proteome</keyword>
<dbReference type="PANTHER" id="PTHR19288:SF46">
    <property type="entry name" value="HALOACID DEHALOGENASE-LIKE HYDROLASE DOMAIN-CONTAINING PROTEIN 2"/>
    <property type="match status" value="1"/>
</dbReference>
<accession>A0ABD6ANZ9</accession>
<name>A0ABD6ANZ9_9EURY</name>
<dbReference type="GO" id="GO:0016787">
    <property type="term" value="F:hydrolase activity"/>
    <property type="evidence" value="ECO:0007669"/>
    <property type="project" value="UniProtKB-KW"/>
</dbReference>
<gene>
    <name evidence="1" type="ORF">ACFQMF_13855</name>
</gene>
<dbReference type="InterPro" id="IPR006357">
    <property type="entry name" value="HAD-SF_hydro_IIA"/>
</dbReference>
<evidence type="ECO:0000313" key="1">
    <source>
        <dbReference type="EMBL" id="MFC7325660.1"/>
    </source>
</evidence>
<comment type="caution">
    <text evidence="1">The sequence shown here is derived from an EMBL/GenBank/DDBJ whole genome shotgun (WGS) entry which is preliminary data.</text>
</comment>
<dbReference type="PANTHER" id="PTHR19288">
    <property type="entry name" value="4-NITROPHENYLPHOSPHATASE-RELATED"/>
    <property type="match status" value="1"/>
</dbReference>
<organism evidence="1 2">
    <name type="scientific">Halorubrum rutilum</name>
    <dbReference type="NCBI Taxonomy" id="1364933"/>
    <lineage>
        <taxon>Archaea</taxon>
        <taxon>Methanobacteriati</taxon>
        <taxon>Methanobacteriota</taxon>
        <taxon>Stenosarchaea group</taxon>
        <taxon>Halobacteria</taxon>
        <taxon>Halobacteriales</taxon>
        <taxon>Haloferacaceae</taxon>
        <taxon>Halorubrum</taxon>
    </lineage>
</organism>
<dbReference type="Gene3D" id="3.40.50.1000">
    <property type="entry name" value="HAD superfamily/HAD-like"/>
    <property type="match status" value="2"/>
</dbReference>
<dbReference type="AlphaFoldDB" id="A0ABD6ANZ9"/>
<reference evidence="1 2" key="1">
    <citation type="journal article" date="2019" name="Int. J. Syst. Evol. Microbiol.">
        <title>The Global Catalogue of Microorganisms (GCM) 10K type strain sequencing project: providing services to taxonomists for standard genome sequencing and annotation.</title>
        <authorList>
            <consortium name="The Broad Institute Genomics Platform"/>
            <consortium name="The Broad Institute Genome Sequencing Center for Infectious Disease"/>
            <person name="Wu L."/>
            <person name="Ma J."/>
        </authorList>
    </citation>
    <scope>NUCLEOTIDE SEQUENCE [LARGE SCALE GENOMIC DNA]</scope>
    <source>
        <strain evidence="1 2">CGMCC 1.12554</strain>
    </source>
</reference>
<dbReference type="SFLD" id="SFLDG01139">
    <property type="entry name" value="C2.A:_Pyridoxal_Phosphate_Phos"/>
    <property type="match status" value="1"/>
</dbReference>
<evidence type="ECO:0000313" key="2">
    <source>
        <dbReference type="Proteomes" id="UP001596545"/>
    </source>
</evidence>
<dbReference type="InterPro" id="IPR023214">
    <property type="entry name" value="HAD_sf"/>
</dbReference>
<dbReference type="EMBL" id="JBHTBL010000011">
    <property type="protein sequence ID" value="MFC7325660.1"/>
    <property type="molecule type" value="Genomic_DNA"/>
</dbReference>
<dbReference type="SFLD" id="SFLDS00003">
    <property type="entry name" value="Haloacid_Dehalogenase"/>
    <property type="match status" value="1"/>
</dbReference>
<dbReference type="RefSeq" id="WP_256408383.1">
    <property type="nucleotide sequence ID" value="NZ_JANHDN010000002.1"/>
</dbReference>
<dbReference type="CDD" id="cd07530">
    <property type="entry name" value="HAD_Pase_UmpH-like"/>
    <property type="match status" value="1"/>
</dbReference>
<dbReference type="SUPFAM" id="SSF56784">
    <property type="entry name" value="HAD-like"/>
    <property type="match status" value="1"/>
</dbReference>
<keyword evidence="1" id="KW-0378">Hydrolase</keyword>
<dbReference type="NCBIfam" id="TIGR01460">
    <property type="entry name" value="HAD-SF-IIA"/>
    <property type="match status" value="1"/>
</dbReference>
<sequence length="260" mass="28179">MSTAQEQYDTWLLDMDGVLMHEETALPGAEEFIDRLRERERQFLVLTNNSIYTRRDLAARLAEAGLDVPKKRIWTSAVATARFLSNQAPEASAFVIGEAGLKTALHDVGYTLTDADPDFVVLGESRTYSFQNITEAVRLLDGGARFVVTNPDATAPSPEGPLPATGSVAALLTKATGKEPYSIGKPNPIMIRSGLNRIGAHSESTAMVGDRMDTDVVAGIEAGLTTYLVLTGSTERNEITEFAYRPDEVVKSVSELIEAI</sequence>
<protein>
    <submittedName>
        <fullName evidence="1">HAD-IIA family hydrolase</fullName>
    </submittedName>
</protein>
<proteinExistence type="predicted"/>
<dbReference type="Proteomes" id="UP001596545">
    <property type="component" value="Unassembled WGS sequence"/>
</dbReference>
<dbReference type="Pfam" id="PF13344">
    <property type="entry name" value="Hydrolase_6"/>
    <property type="match status" value="1"/>
</dbReference>
<dbReference type="PIRSF" id="PIRSF000915">
    <property type="entry name" value="PGP-type_phosphatase"/>
    <property type="match status" value="1"/>
</dbReference>
<dbReference type="InterPro" id="IPR036412">
    <property type="entry name" value="HAD-like_sf"/>
</dbReference>